<evidence type="ECO:0000313" key="1">
    <source>
        <dbReference type="EMBL" id="KAF6232569.1"/>
    </source>
</evidence>
<dbReference type="Proteomes" id="UP000578531">
    <property type="component" value="Unassembled WGS sequence"/>
</dbReference>
<dbReference type="GeneID" id="59290889"/>
<dbReference type="EMBL" id="JACCJC010000047">
    <property type="protein sequence ID" value="KAF6232569.1"/>
    <property type="molecule type" value="Genomic_DNA"/>
</dbReference>
<accession>A0A8H6L224</accession>
<comment type="caution">
    <text evidence="1">The sequence shown here is derived from an EMBL/GenBank/DDBJ whole genome shotgun (WGS) entry which is preliminary data.</text>
</comment>
<gene>
    <name evidence="1" type="ORF">HO173_009237</name>
</gene>
<organism evidence="1 2">
    <name type="scientific">Letharia columbiana</name>
    <dbReference type="NCBI Taxonomy" id="112416"/>
    <lineage>
        <taxon>Eukaryota</taxon>
        <taxon>Fungi</taxon>
        <taxon>Dikarya</taxon>
        <taxon>Ascomycota</taxon>
        <taxon>Pezizomycotina</taxon>
        <taxon>Lecanoromycetes</taxon>
        <taxon>OSLEUM clade</taxon>
        <taxon>Lecanoromycetidae</taxon>
        <taxon>Lecanorales</taxon>
        <taxon>Lecanorineae</taxon>
        <taxon>Parmeliaceae</taxon>
        <taxon>Letharia</taxon>
    </lineage>
</organism>
<protein>
    <submittedName>
        <fullName evidence="1">Uncharacterized protein</fullName>
    </submittedName>
</protein>
<proteinExistence type="predicted"/>
<name>A0A8H6L224_9LECA</name>
<reference evidence="1 2" key="1">
    <citation type="journal article" date="2020" name="Genomics">
        <title>Complete, high-quality genomes from long-read metagenomic sequencing of two wolf lichen thalli reveals enigmatic genome architecture.</title>
        <authorList>
            <person name="McKenzie S.K."/>
            <person name="Walston R.F."/>
            <person name="Allen J.L."/>
        </authorList>
    </citation>
    <scope>NUCLEOTIDE SEQUENCE [LARGE SCALE GENOMIC DNA]</scope>
    <source>
        <strain evidence="1">WasteWater2</strain>
    </source>
</reference>
<dbReference type="AlphaFoldDB" id="A0A8H6L224"/>
<keyword evidence="2" id="KW-1185">Reference proteome</keyword>
<dbReference type="RefSeq" id="XP_037161995.1">
    <property type="nucleotide sequence ID" value="XM_037311128.1"/>
</dbReference>
<sequence length="170" mass="18610">MCCGTTRQIKVAVIIGVSNDCLDRSSSEMLEGSGTFGNGFRTRGLRLIRQKLSSQSRRSAEALLDAGSSRMTIQSVSPQGWSKISILRWGIFTTAKHANARSHTCTRVLFQRTIISTPESTSKNDPFVYAGYISSYTLAHTSILDPSIPPALCSSMNRPQYQSNSGRAWA</sequence>
<evidence type="ECO:0000313" key="2">
    <source>
        <dbReference type="Proteomes" id="UP000578531"/>
    </source>
</evidence>